<evidence type="ECO:0000259" key="7">
    <source>
        <dbReference type="Pfam" id="PF00892"/>
    </source>
</evidence>
<dbReference type="AlphaFoldDB" id="E6QHT2"/>
<keyword evidence="5 6" id="KW-0472">Membrane</keyword>
<dbReference type="PANTHER" id="PTHR42920:SF5">
    <property type="entry name" value="EAMA DOMAIN-CONTAINING PROTEIN"/>
    <property type="match status" value="1"/>
</dbReference>
<dbReference type="GO" id="GO:0005886">
    <property type="term" value="C:plasma membrane"/>
    <property type="evidence" value="ECO:0007669"/>
    <property type="project" value="UniProtKB-SubCell"/>
</dbReference>
<evidence type="ECO:0000256" key="1">
    <source>
        <dbReference type="ARBA" id="ARBA00004651"/>
    </source>
</evidence>
<keyword evidence="4 6" id="KW-1133">Transmembrane helix</keyword>
<feature type="transmembrane region" description="Helical" evidence="6">
    <location>
        <begin position="124"/>
        <end position="147"/>
    </location>
</feature>
<feature type="transmembrane region" description="Helical" evidence="6">
    <location>
        <begin position="188"/>
        <end position="207"/>
    </location>
</feature>
<keyword evidence="3 6" id="KW-0812">Transmembrane</keyword>
<gene>
    <name evidence="8" type="ORF">CARN6_0068</name>
</gene>
<evidence type="ECO:0000256" key="5">
    <source>
        <dbReference type="ARBA" id="ARBA00023136"/>
    </source>
</evidence>
<dbReference type="InterPro" id="IPR051258">
    <property type="entry name" value="Diverse_Substrate_Transporter"/>
</dbReference>
<feature type="domain" description="EamA" evidence="7">
    <location>
        <begin position="5"/>
        <end position="139"/>
    </location>
</feature>
<feature type="domain" description="EamA" evidence="7">
    <location>
        <begin position="156"/>
        <end position="289"/>
    </location>
</feature>
<evidence type="ECO:0000256" key="4">
    <source>
        <dbReference type="ARBA" id="ARBA00022989"/>
    </source>
</evidence>
<dbReference type="SUPFAM" id="SSF103481">
    <property type="entry name" value="Multidrug resistance efflux transporter EmrE"/>
    <property type="match status" value="2"/>
</dbReference>
<dbReference type="InterPro" id="IPR037185">
    <property type="entry name" value="EmrE-like"/>
</dbReference>
<feature type="transmembrane region" description="Helical" evidence="6">
    <location>
        <begin position="159"/>
        <end position="176"/>
    </location>
</feature>
<accession>E6QHT2</accession>
<dbReference type="PANTHER" id="PTHR42920">
    <property type="entry name" value="OS03G0707200 PROTEIN-RELATED"/>
    <property type="match status" value="1"/>
</dbReference>
<feature type="transmembrane region" description="Helical" evidence="6">
    <location>
        <begin position="247"/>
        <end position="267"/>
    </location>
</feature>
<evidence type="ECO:0000313" key="8">
    <source>
        <dbReference type="EMBL" id="CBI06796.1"/>
    </source>
</evidence>
<feature type="transmembrane region" description="Helical" evidence="6">
    <location>
        <begin position="33"/>
        <end position="51"/>
    </location>
</feature>
<dbReference type="Pfam" id="PF00892">
    <property type="entry name" value="EamA"/>
    <property type="match status" value="2"/>
</dbReference>
<sequence>MKSRAYLLMLFVVAVWGATFVVVKDALADASPLAFNLARMVIAFLALAVVYRQHWRRMTRQQVVAGAIVGFFLAMGYQFQTTGLARTTPSKSAFITGMVVVLVPLFSVVRWLRPRGARVPGWNTFLGAGLAFLGILLLTIPAGGAGLLPDLSSVNPGDLLTFGCAIGFAFHCLALGHLSPRIGFQPLALLQIGFCALFMALSMPLLEHPFLHITARLCVALAVAAVLATAAAFSIQSWAQSVLPATHTALLLTLEPVFAWLTAYLFYGERLGARSASGALLILAGIAVTELLPQPHPPTAHEA</sequence>
<feature type="transmembrane region" description="Helical" evidence="6">
    <location>
        <begin position="92"/>
        <end position="112"/>
    </location>
</feature>
<dbReference type="InterPro" id="IPR000620">
    <property type="entry name" value="EamA_dom"/>
</dbReference>
<feature type="transmembrane region" description="Helical" evidence="6">
    <location>
        <begin position="213"/>
        <end position="235"/>
    </location>
</feature>
<evidence type="ECO:0000256" key="3">
    <source>
        <dbReference type="ARBA" id="ARBA00022692"/>
    </source>
</evidence>
<reference evidence="8" key="1">
    <citation type="submission" date="2009-10" db="EMBL/GenBank/DDBJ databases">
        <title>Diversity of trophic interactions inside an arsenic-rich microbial ecosystem.</title>
        <authorList>
            <person name="Bertin P.N."/>
            <person name="Heinrich-Salmeron A."/>
            <person name="Pelletier E."/>
            <person name="Goulhen-Chollet F."/>
            <person name="Arsene-Ploetze F."/>
            <person name="Gallien S."/>
            <person name="Calteau A."/>
            <person name="Vallenet D."/>
            <person name="Casiot C."/>
            <person name="Chane-Woon-Ming B."/>
            <person name="Giloteaux L."/>
            <person name="Barakat M."/>
            <person name="Bonnefoy V."/>
            <person name="Bruneel O."/>
            <person name="Chandler M."/>
            <person name="Cleiss J."/>
            <person name="Duran R."/>
            <person name="Elbaz-Poulichet F."/>
            <person name="Fonknechten N."/>
            <person name="Lauga B."/>
            <person name="Mornico D."/>
            <person name="Ortet P."/>
            <person name="Schaeffer C."/>
            <person name="Siguier P."/>
            <person name="Alexander Thil Smith A."/>
            <person name="Van Dorsselaer A."/>
            <person name="Weissenbach J."/>
            <person name="Medigue C."/>
            <person name="Le Paslier D."/>
        </authorList>
    </citation>
    <scope>NUCLEOTIDE SEQUENCE</scope>
</reference>
<comment type="caution">
    <text evidence="8">The sequence shown here is derived from an EMBL/GenBank/DDBJ whole genome shotgun (WGS) entry which is preliminary data.</text>
</comment>
<dbReference type="EMBL" id="CABQ01000021">
    <property type="protein sequence ID" value="CBI06796.1"/>
    <property type="molecule type" value="Genomic_DNA"/>
</dbReference>
<comment type="subcellular location">
    <subcellularLocation>
        <location evidence="1">Cell membrane</location>
        <topology evidence="1">Multi-pass membrane protein</topology>
    </subcellularLocation>
</comment>
<feature type="transmembrane region" description="Helical" evidence="6">
    <location>
        <begin position="63"/>
        <end position="80"/>
    </location>
</feature>
<evidence type="ECO:0000256" key="6">
    <source>
        <dbReference type="SAM" id="Phobius"/>
    </source>
</evidence>
<protein>
    <submittedName>
        <fullName evidence="8">Putative 10 TMS drug/metabolite exporter, DME family, DMT superfamily</fullName>
    </submittedName>
</protein>
<proteinExistence type="predicted"/>
<organism evidence="8">
    <name type="scientific">mine drainage metagenome</name>
    <dbReference type="NCBI Taxonomy" id="410659"/>
    <lineage>
        <taxon>unclassified sequences</taxon>
        <taxon>metagenomes</taxon>
        <taxon>ecological metagenomes</taxon>
    </lineage>
</organism>
<keyword evidence="2" id="KW-1003">Cell membrane</keyword>
<name>E6QHT2_9ZZZZ</name>
<evidence type="ECO:0000256" key="2">
    <source>
        <dbReference type="ARBA" id="ARBA00022475"/>
    </source>
</evidence>